<dbReference type="SUPFAM" id="SSF51713">
    <property type="entry name" value="tRNA-guanine transglycosylase"/>
    <property type="match status" value="1"/>
</dbReference>
<dbReference type="GO" id="GO:0008616">
    <property type="term" value="P:tRNA queuosine(34) biosynthetic process"/>
    <property type="evidence" value="ECO:0007669"/>
    <property type="project" value="UniProtKB-UniRule"/>
</dbReference>
<dbReference type="Gene3D" id="3.20.20.105">
    <property type="entry name" value="Queuine tRNA-ribosyltransferase-like"/>
    <property type="match status" value="1"/>
</dbReference>
<evidence type="ECO:0000256" key="1">
    <source>
        <dbReference type="ARBA" id="ARBA00022676"/>
    </source>
</evidence>
<feature type="active site" description="Nucleophile" evidence="4">
    <location>
        <position position="261"/>
    </location>
</feature>
<feature type="binding site" evidence="4">
    <location>
        <position position="211"/>
    </location>
    <ligand>
        <name>substrate</name>
    </ligand>
</feature>
<comment type="pathway">
    <text evidence="4">tRNA modification; tRNA-queuosine biosynthesis.</text>
</comment>
<evidence type="ECO:0000313" key="6">
    <source>
        <dbReference type="EMBL" id="HGF00017.1"/>
    </source>
</evidence>
<dbReference type="InterPro" id="IPR036511">
    <property type="entry name" value="TGT-like_sf"/>
</dbReference>
<evidence type="ECO:0000259" key="5">
    <source>
        <dbReference type="Pfam" id="PF01702"/>
    </source>
</evidence>
<keyword evidence="4" id="KW-0671">Queuosine biosynthesis</keyword>
<feature type="binding site" evidence="4">
    <location>
        <position position="184"/>
    </location>
    <ligand>
        <name>substrate</name>
    </ligand>
</feature>
<keyword evidence="4" id="KW-0479">Metal-binding</keyword>
<name>A0A7C3YTU1_UNCW3</name>
<proteinExistence type="inferred from homology"/>
<accession>A0A7C3YTU1</accession>
<comment type="caution">
    <text evidence="6">The sequence shown here is derived from an EMBL/GenBank/DDBJ whole genome shotgun (WGS) entry which is preliminary data.</text>
</comment>
<feature type="binding site" evidence="4">
    <location>
        <position position="299"/>
    </location>
    <ligand>
        <name>Zn(2+)</name>
        <dbReference type="ChEBI" id="CHEBI:29105"/>
    </ligand>
</feature>
<protein>
    <recommendedName>
        <fullName evidence="4">Queuine tRNA-ribosyltransferase</fullName>
        <ecNumber evidence="4">2.4.2.29</ecNumber>
    </recommendedName>
    <alternativeName>
        <fullName evidence="4">Guanine insertion enzyme</fullName>
    </alternativeName>
    <alternativeName>
        <fullName evidence="4">tRNA-guanine transglycosylase</fullName>
    </alternativeName>
</protein>
<keyword evidence="2 4" id="KW-0808">Transferase</keyword>
<feature type="binding site" evidence="4">
    <location>
        <begin position="91"/>
        <end position="95"/>
    </location>
    <ligand>
        <name>substrate</name>
    </ligand>
</feature>
<feature type="region of interest" description="RNA binding; important for wobble base 34 recognition" evidence="4">
    <location>
        <begin position="266"/>
        <end position="270"/>
    </location>
</feature>
<dbReference type="AlphaFoldDB" id="A0A7C3YTU1"/>
<dbReference type="GO" id="GO:0005829">
    <property type="term" value="C:cytosol"/>
    <property type="evidence" value="ECO:0007669"/>
    <property type="project" value="TreeGrafter"/>
</dbReference>
<feature type="domain" description="tRNA-guanine(15) transglycosylase-like" evidence="5">
    <location>
        <begin position="13"/>
        <end position="363"/>
    </location>
</feature>
<comment type="catalytic activity">
    <reaction evidence="4">
        <text>7-aminomethyl-7-carbaguanine + guanosine(34) in tRNA = 7-aminomethyl-7-carbaguanosine(34) in tRNA + guanine</text>
        <dbReference type="Rhea" id="RHEA:24104"/>
        <dbReference type="Rhea" id="RHEA-COMP:10341"/>
        <dbReference type="Rhea" id="RHEA-COMP:10342"/>
        <dbReference type="ChEBI" id="CHEBI:16235"/>
        <dbReference type="ChEBI" id="CHEBI:58703"/>
        <dbReference type="ChEBI" id="CHEBI:74269"/>
        <dbReference type="ChEBI" id="CHEBI:82833"/>
        <dbReference type="EC" id="2.4.2.29"/>
    </reaction>
</comment>
<dbReference type="PANTHER" id="PTHR46499:SF1">
    <property type="entry name" value="QUEUINE TRNA-RIBOSYLTRANSFERASE"/>
    <property type="match status" value="1"/>
</dbReference>
<organism evidence="6">
    <name type="scientific">candidate division WOR-3 bacterium</name>
    <dbReference type="NCBI Taxonomy" id="2052148"/>
    <lineage>
        <taxon>Bacteria</taxon>
        <taxon>Bacteria division WOR-3</taxon>
    </lineage>
</organism>
<evidence type="ECO:0000256" key="3">
    <source>
        <dbReference type="ARBA" id="ARBA00022694"/>
    </source>
</evidence>
<feature type="active site" description="Proton acceptor" evidence="4">
    <location>
        <position position="91"/>
    </location>
</feature>
<dbReference type="InterPro" id="IPR002616">
    <property type="entry name" value="tRNA_ribo_trans-like"/>
</dbReference>
<dbReference type="InterPro" id="IPR004803">
    <property type="entry name" value="TGT"/>
</dbReference>
<feature type="binding site" evidence="4">
    <location>
        <position position="330"/>
    </location>
    <ligand>
        <name>Zn(2+)</name>
        <dbReference type="ChEBI" id="CHEBI:29105"/>
    </ligand>
</feature>
<evidence type="ECO:0000256" key="2">
    <source>
        <dbReference type="ARBA" id="ARBA00022679"/>
    </source>
</evidence>
<keyword evidence="4" id="KW-0862">Zinc</keyword>
<comment type="similarity">
    <text evidence="4">Belongs to the queuine tRNA-ribosyltransferase family.</text>
</comment>
<comment type="caution">
    <text evidence="4">Lacks conserved residue(s) required for the propagation of feature annotation.</text>
</comment>
<dbReference type="EC" id="2.4.2.29" evidence="4"/>
<comment type="cofactor">
    <cofactor evidence="4">
        <name>Zn(2+)</name>
        <dbReference type="ChEBI" id="CHEBI:29105"/>
    </cofactor>
    <text evidence="4">Binds 1 zinc ion per subunit.</text>
</comment>
<dbReference type="PANTHER" id="PTHR46499">
    <property type="entry name" value="QUEUINE TRNA-RIBOSYLTRANSFERASE"/>
    <property type="match status" value="1"/>
</dbReference>
<feature type="binding site" evidence="4">
    <location>
        <position position="301"/>
    </location>
    <ligand>
        <name>Zn(2+)</name>
        <dbReference type="ChEBI" id="CHEBI:29105"/>
    </ligand>
</feature>
<feature type="binding site" evidence="4">
    <location>
        <position position="304"/>
    </location>
    <ligand>
        <name>Zn(2+)</name>
        <dbReference type="ChEBI" id="CHEBI:29105"/>
    </ligand>
</feature>
<keyword evidence="1 4" id="KW-0328">Glycosyltransferase</keyword>
<dbReference type="GO" id="GO:0008479">
    <property type="term" value="F:tRNA-guanosine(34) queuine transglycosylase activity"/>
    <property type="evidence" value="ECO:0007669"/>
    <property type="project" value="UniProtKB-UniRule"/>
</dbReference>
<keyword evidence="3 4" id="KW-0819">tRNA processing</keyword>
<reference evidence="6" key="1">
    <citation type="journal article" date="2020" name="mSystems">
        <title>Genome- and Community-Level Interaction Insights into Carbon Utilization and Element Cycling Functions of Hydrothermarchaeota in Hydrothermal Sediment.</title>
        <authorList>
            <person name="Zhou Z."/>
            <person name="Liu Y."/>
            <person name="Xu W."/>
            <person name="Pan J."/>
            <person name="Luo Z.H."/>
            <person name="Li M."/>
        </authorList>
    </citation>
    <scope>NUCLEOTIDE SEQUENCE [LARGE SCALE GENOMIC DNA]</scope>
    <source>
        <strain evidence="6">SpSt-906</strain>
    </source>
</reference>
<dbReference type="InterPro" id="IPR050076">
    <property type="entry name" value="ArchSynthase1/Queuine_TRR"/>
</dbReference>
<comment type="function">
    <text evidence="4">Catalyzes the base-exchange of a guanine (G) residue with the queuine precursor 7-aminomethyl-7-deazaguanine (PreQ1) at position 34 (anticodon wobble position) in tRNAs with GU(N) anticodons (tRNA-Asp, -Asn, -His and -Tyr). Catalysis occurs through a double-displacement mechanism. The nucleophile active site attacks the C1' of nucleotide 34 to detach the guanine base from the RNA, forming a covalent enzyme-RNA intermediate. The proton acceptor active site deprotonates the incoming PreQ1, allowing a nucleophilic attack on the C1' of the ribose to form the product. After dissociation, two additional enzymatic reactions on the tRNA convert PreQ1 to queuine (Q), resulting in the hypermodified nucleoside queuosine (7-(((4,5-cis-dihydroxy-2-cyclopenten-1-yl)amino)methyl)-7-deazaguanosine).</text>
</comment>
<dbReference type="NCBIfam" id="TIGR00449">
    <property type="entry name" value="tgt_general"/>
    <property type="match status" value="1"/>
</dbReference>
<gene>
    <name evidence="4" type="primary">tgt</name>
    <name evidence="6" type="ORF">ENX07_08130</name>
</gene>
<sequence length="367" mass="41278">MALKFLRNKKLNSARIGTLSLPHGSVATPVFMPVGTQGTVKTISPRELSEIGVEMIVANTYHLYLRPGVEVIQSAGGLNKFTGLNLPILTDSGGFQITSLASLVKISQEGVQFQSHIDGSYHFLTPERVIEIQSIFQNDIAMCLDCCLGFPLEYEKAKEAAKITEEWARRSQGISDLTIFAIIQGGTYPDLRKEQAKRLVDLDFPGYAIGGLFLGEPASVSYEIIHLLCEILPEEKPRYVMGAGYPEDIIECVKMGIDMFDCVLPTRNGRTGTAFTSEGRILIRNARYTKDHSPLDPKCDCYTCQNFSRSYLRHLFIAEEILGQRLLTYHNLYFFIKLMARIREAIAEERLESFTKEFFANYKKGEE</sequence>
<dbReference type="UniPathway" id="UPA00392"/>
<dbReference type="EMBL" id="DTMQ01000048">
    <property type="protein sequence ID" value="HGF00017.1"/>
    <property type="molecule type" value="Genomic_DNA"/>
</dbReference>
<dbReference type="NCBIfam" id="TIGR00430">
    <property type="entry name" value="Q_tRNA_tgt"/>
    <property type="match status" value="1"/>
</dbReference>
<feature type="binding site" evidence="4">
    <location>
        <position position="145"/>
    </location>
    <ligand>
        <name>substrate</name>
    </ligand>
</feature>
<dbReference type="HAMAP" id="MF_00168">
    <property type="entry name" value="Q_tRNA_Tgt"/>
    <property type="match status" value="1"/>
</dbReference>
<comment type="subunit">
    <text evidence="4">Homodimer. Within each dimer, one monomer is responsible for RNA recognition and catalysis, while the other monomer binds to the replacement base PreQ1.</text>
</comment>
<evidence type="ECO:0000256" key="4">
    <source>
        <dbReference type="HAMAP-Rule" id="MF_00168"/>
    </source>
</evidence>
<dbReference type="GO" id="GO:0046872">
    <property type="term" value="F:metal ion binding"/>
    <property type="evidence" value="ECO:0007669"/>
    <property type="project" value="UniProtKB-KW"/>
</dbReference>
<dbReference type="Pfam" id="PF01702">
    <property type="entry name" value="TGT"/>
    <property type="match status" value="1"/>
</dbReference>